<dbReference type="EMBL" id="JBAMMX010000025">
    <property type="protein sequence ID" value="KAK6915098.1"/>
    <property type="molecule type" value="Genomic_DNA"/>
</dbReference>
<dbReference type="AlphaFoldDB" id="A0AAN8UE65"/>
<accession>A0AAN8UE65</accession>
<name>A0AAN8UE65_9MAGN</name>
<organism evidence="2 3">
    <name type="scientific">Dillenia turbinata</name>
    <dbReference type="NCBI Taxonomy" id="194707"/>
    <lineage>
        <taxon>Eukaryota</taxon>
        <taxon>Viridiplantae</taxon>
        <taxon>Streptophyta</taxon>
        <taxon>Embryophyta</taxon>
        <taxon>Tracheophyta</taxon>
        <taxon>Spermatophyta</taxon>
        <taxon>Magnoliopsida</taxon>
        <taxon>eudicotyledons</taxon>
        <taxon>Gunneridae</taxon>
        <taxon>Pentapetalae</taxon>
        <taxon>Dilleniales</taxon>
        <taxon>Dilleniaceae</taxon>
        <taxon>Dillenia</taxon>
    </lineage>
</organism>
<dbReference type="Proteomes" id="UP001370490">
    <property type="component" value="Unassembled WGS sequence"/>
</dbReference>
<sequence length="211" mass="23733">MVKDGFLLFFHRRVLACVALKPCGGSRKTHFGTAFPATGEKESMVSASIPSSSRTKSVIFPCNIDDKTYTEKIYKPHEPEISLDKSFFELEILLSQVSFSSSSSTLLPATQKQVCFWNIFRLLRYAADSDGKNVILTGIARADIRMTIIMATNVKEKAVLKETRSDNTVIARRYMPRQTLAACVKRKWLGSEESSQMQEYKSEQNTTGQNI</sequence>
<reference evidence="2 3" key="1">
    <citation type="submission" date="2023-12" db="EMBL/GenBank/DDBJ databases">
        <title>A high-quality genome assembly for Dillenia turbinata (Dilleniales).</title>
        <authorList>
            <person name="Chanderbali A."/>
        </authorList>
    </citation>
    <scope>NUCLEOTIDE SEQUENCE [LARGE SCALE GENOMIC DNA]</scope>
    <source>
        <strain evidence="2">LSX21</strain>
        <tissue evidence="2">Leaf</tissue>
    </source>
</reference>
<evidence type="ECO:0000313" key="3">
    <source>
        <dbReference type="Proteomes" id="UP001370490"/>
    </source>
</evidence>
<proteinExistence type="predicted"/>
<keyword evidence="1" id="KW-0732">Signal</keyword>
<evidence type="ECO:0000313" key="2">
    <source>
        <dbReference type="EMBL" id="KAK6915098.1"/>
    </source>
</evidence>
<feature type="chain" id="PRO_5043039690" evidence="1">
    <location>
        <begin position="17"/>
        <end position="211"/>
    </location>
</feature>
<evidence type="ECO:0000256" key="1">
    <source>
        <dbReference type="SAM" id="SignalP"/>
    </source>
</evidence>
<protein>
    <submittedName>
        <fullName evidence="2">Uncharacterized protein</fullName>
    </submittedName>
</protein>
<keyword evidence="3" id="KW-1185">Reference proteome</keyword>
<feature type="signal peptide" evidence="1">
    <location>
        <begin position="1"/>
        <end position="16"/>
    </location>
</feature>
<gene>
    <name evidence="2" type="ORF">RJ641_020215</name>
</gene>
<comment type="caution">
    <text evidence="2">The sequence shown here is derived from an EMBL/GenBank/DDBJ whole genome shotgun (WGS) entry which is preliminary data.</text>
</comment>